<evidence type="ECO:0000313" key="8">
    <source>
        <dbReference type="EMBL" id="KIX02491.1"/>
    </source>
</evidence>
<dbReference type="InterPro" id="IPR036864">
    <property type="entry name" value="Zn2-C6_fun-type_DNA-bd_sf"/>
</dbReference>
<dbReference type="STRING" id="1442369.A0A0D2IGU2"/>
<dbReference type="PANTHER" id="PTHR36206:SF14">
    <property type="entry name" value="ZN(2)-C6 FUNGAL-TYPE DOMAIN-CONTAINING PROTEIN-RELATED"/>
    <property type="match status" value="1"/>
</dbReference>
<evidence type="ECO:0000256" key="3">
    <source>
        <dbReference type="ARBA" id="ARBA00023015"/>
    </source>
</evidence>
<evidence type="ECO:0000256" key="2">
    <source>
        <dbReference type="ARBA" id="ARBA00022833"/>
    </source>
</evidence>
<dbReference type="GO" id="GO:0003677">
    <property type="term" value="F:DNA binding"/>
    <property type="evidence" value="ECO:0007669"/>
    <property type="project" value="UniProtKB-KW"/>
</dbReference>
<accession>A0A0D2IGU2</accession>
<dbReference type="VEuPathDB" id="FungiDB:Z518_08432"/>
<evidence type="ECO:0000256" key="4">
    <source>
        <dbReference type="ARBA" id="ARBA00023125"/>
    </source>
</evidence>
<name>A0A0D2IGU2_9EURO</name>
<dbReference type="RefSeq" id="XP_013269627.1">
    <property type="nucleotide sequence ID" value="XM_013414173.1"/>
</dbReference>
<dbReference type="EMBL" id="KN847480">
    <property type="protein sequence ID" value="KIX02491.1"/>
    <property type="molecule type" value="Genomic_DNA"/>
</dbReference>
<dbReference type="PANTHER" id="PTHR36206">
    <property type="entry name" value="ASPERCRYPTIN BIOSYNTHESIS CLUSTER-SPECIFIC TRANSCRIPTION REGULATOR ATNN-RELATED"/>
    <property type="match status" value="1"/>
</dbReference>
<keyword evidence="1" id="KW-0479">Metal-binding</keyword>
<dbReference type="GO" id="GO:0008270">
    <property type="term" value="F:zinc ion binding"/>
    <property type="evidence" value="ECO:0007669"/>
    <property type="project" value="InterPro"/>
</dbReference>
<sequence>MQVGDSTLSLCYYILTLIQSPRIRRVKCDETKPHCRKCTELGRKCEGPVANQIRFVREQPARPKAPTLQTELSLLAPQHPDDERHAFDYFTHRAAPIFAGAIDASFWIDLVPRLAQSSSCVWNTVVSISWLFEHVPYQSLVTTFEYRNPMTSITPHHGRALKWYSRAIADLRQRIEQGQMDTANALLSCVLFASVEFQQRNIGNALILMKSGYRILAQSLSTAATKRASSTTLAIHEVVTPLFSRHAVLMATLGTPIPPGWSYHAENILEPSILSSLAVLDNVRTQLYNLMYQSYEIIRVAILLSHDDYEMEKIQPQKNSLLQELHQWRTSFMERWGGDKRMEIAWVSSNLLMYWGVSYIWLATCTSRFQTAFDEHIERFAEIIFHAQKALYYSAESATGQPVLSFEIGVMPPLYFSATKCRDPLLRRKALHLMRQAPAGESLWASVAPTSVIEKVISIEEGHDFTYRSESPSSLESVSRNLPPEKQRIHHVAVIRKELIGGSQRLAAQLTKMSLWALWFKGDVS</sequence>
<evidence type="ECO:0000313" key="9">
    <source>
        <dbReference type="Proteomes" id="UP000053617"/>
    </source>
</evidence>
<dbReference type="Pfam" id="PF00172">
    <property type="entry name" value="Zn_clus"/>
    <property type="match status" value="1"/>
</dbReference>
<dbReference type="Proteomes" id="UP000053617">
    <property type="component" value="Unassembled WGS sequence"/>
</dbReference>
<gene>
    <name evidence="8" type="ORF">Z518_08432</name>
</gene>
<keyword evidence="3" id="KW-0805">Transcription regulation</keyword>
<evidence type="ECO:0000256" key="6">
    <source>
        <dbReference type="ARBA" id="ARBA00023242"/>
    </source>
</evidence>
<dbReference type="GeneID" id="25296503"/>
<dbReference type="Gene3D" id="4.10.240.10">
    <property type="entry name" value="Zn(2)-C6 fungal-type DNA-binding domain"/>
    <property type="match status" value="1"/>
</dbReference>
<evidence type="ECO:0000259" key="7">
    <source>
        <dbReference type="Pfam" id="PF00172"/>
    </source>
</evidence>
<protein>
    <recommendedName>
        <fullName evidence="7">Zn(2)-C6 fungal-type domain-containing protein</fullName>
    </recommendedName>
</protein>
<proteinExistence type="predicted"/>
<evidence type="ECO:0000256" key="5">
    <source>
        <dbReference type="ARBA" id="ARBA00023163"/>
    </source>
</evidence>
<evidence type="ECO:0000256" key="1">
    <source>
        <dbReference type="ARBA" id="ARBA00022723"/>
    </source>
</evidence>
<keyword evidence="4" id="KW-0238">DNA-binding</keyword>
<organism evidence="8 9">
    <name type="scientific">Rhinocladiella mackenziei CBS 650.93</name>
    <dbReference type="NCBI Taxonomy" id="1442369"/>
    <lineage>
        <taxon>Eukaryota</taxon>
        <taxon>Fungi</taxon>
        <taxon>Dikarya</taxon>
        <taxon>Ascomycota</taxon>
        <taxon>Pezizomycotina</taxon>
        <taxon>Eurotiomycetes</taxon>
        <taxon>Chaetothyriomycetidae</taxon>
        <taxon>Chaetothyriales</taxon>
        <taxon>Herpotrichiellaceae</taxon>
        <taxon>Rhinocladiella</taxon>
    </lineage>
</organism>
<dbReference type="CDD" id="cd00067">
    <property type="entry name" value="GAL4"/>
    <property type="match status" value="1"/>
</dbReference>
<feature type="domain" description="Zn(2)-C6 fungal-type" evidence="7">
    <location>
        <begin position="22"/>
        <end position="46"/>
    </location>
</feature>
<dbReference type="InterPro" id="IPR001138">
    <property type="entry name" value="Zn2Cys6_DnaBD"/>
</dbReference>
<keyword evidence="9" id="KW-1185">Reference proteome</keyword>
<dbReference type="OrthoDB" id="3145928at2759"/>
<dbReference type="GO" id="GO:0000981">
    <property type="term" value="F:DNA-binding transcription factor activity, RNA polymerase II-specific"/>
    <property type="evidence" value="ECO:0007669"/>
    <property type="project" value="InterPro"/>
</dbReference>
<keyword evidence="2" id="KW-0862">Zinc</keyword>
<dbReference type="AlphaFoldDB" id="A0A0D2IGU2"/>
<reference evidence="8 9" key="1">
    <citation type="submission" date="2015-01" db="EMBL/GenBank/DDBJ databases">
        <title>The Genome Sequence of Rhinocladiella mackenzie CBS 650.93.</title>
        <authorList>
            <consortium name="The Broad Institute Genomics Platform"/>
            <person name="Cuomo C."/>
            <person name="de Hoog S."/>
            <person name="Gorbushina A."/>
            <person name="Stielow B."/>
            <person name="Teixiera M."/>
            <person name="Abouelleil A."/>
            <person name="Chapman S.B."/>
            <person name="Priest M."/>
            <person name="Young S.K."/>
            <person name="Wortman J."/>
            <person name="Nusbaum C."/>
            <person name="Birren B."/>
        </authorList>
    </citation>
    <scope>NUCLEOTIDE SEQUENCE [LARGE SCALE GENOMIC DNA]</scope>
    <source>
        <strain evidence="8 9">CBS 650.93</strain>
    </source>
</reference>
<dbReference type="SUPFAM" id="SSF57701">
    <property type="entry name" value="Zn2/Cys6 DNA-binding domain"/>
    <property type="match status" value="1"/>
</dbReference>
<dbReference type="InterPro" id="IPR052360">
    <property type="entry name" value="Transcr_Regulatory_Proteins"/>
</dbReference>
<dbReference type="HOGENOM" id="CLU_011409_12_1_1"/>
<keyword evidence="5" id="KW-0804">Transcription</keyword>
<keyword evidence="6" id="KW-0539">Nucleus</keyword>